<dbReference type="Proteomes" id="UP000198211">
    <property type="component" value="Unassembled WGS sequence"/>
</dbReference>
<evidence type="ECO:0000313" key="1">
    <source>
        <dbReference type="EMBL" id="OWZ07197.1"/>
    </source>
</evidence>
<reference evidence="2" key="1">
    <citation type="submission" date="2017-03" db="EMBL/GenBank/DDBJ databases">
        <title>Phytopthora megakarya and P. palmivora, two closely related causual agents of cacao black pod achieved similar genome size and gene model numbers by different mechanisms.</title>
        <authorList>
            <person name="Ali S."/>
            <person name="Shao J."/>
            <person name="Larry D.J."/>
            <person name="Kronmiller B."/>
            <person name="Shen D."/>
            <person name="Strem M.D."/>
            <person name="Melnick R.L."/>
            <person name="Guiltinan M.J."/>
            <person name="Tyler B.M."/>
            <person name="Meinhardt L.W."/>
            <person name="Bailey B.A."/>
        </authorList>
    </citation>
    <scope>NUCLEOTIDE SEQUENCE [LARGE SCALE GENOMIC DNA]</scope>
    <source>
        <strain evidence="2">zdho120</strain>
    </source>
</reference>
<comment type="caution">
    <text evidence="1">The sequence shown here is derived from an EMBL/GenBank/DDBJ whole genome shotgun (WGS) entry which is preliminary data.</text>
</comment>
<organism evidence="1 2">
    <name type="scientific">Phytophthora megakarya</name>
    <dbReference type="NCBI Taxonomy" id="4795"/>
    <lineage>
        <taxon>Eukaryota</taxon>
        <taxon>Sar</taxon>
        <taxon>Stramenopiles</taxon>
        <taxon>Oomycota</taxon>
        <taxon>Peronosporomycetes</taxon>
        <taxon>Peronosporales</taxon>
        <taxon>Peronosporaceae</taxon>
        <taxon>Phytophthora</taxon>
    </lineage>
</organism>
<sequence length="147" mass="16678">MLALTKSLHIVPCLEGPYMVRFTDTSTRPDHVIMRRTISLRAGKISAVLGFHAVKASVHHGMHMSELFDFVRHATVEYRKVYFHQLLPLVNDLVIDHDTTLRIPDVLLAKEETGKTWKEARSQIRAQTQNSTTRVDTCASPIIAMTQ</sequence>
<proteinExistence type="predicted"/>
<evidence type="ECO:0000313" key="2">
    <source>
        <dbReference type="Proteomes" id="UP000198211"/>
    </source>
</evidence>
<dbReference type="EMBL" id="NBNE01003633">
    <property type="protein sequence ID" value="OWZ07197.1"/>
    <property type="molecule type" value="Genomic_DNA"/>
</dbReference>
<name>A0A225VQX1_9STRA</name>
<keyword evidence="2" id="KW-1185">Reference proteome</keyword>
<dbReference type="STRING" id="4795.A0A225VQX1"/>
<gene>
    <name evidence="1" type="ORF">PHMEG_00020442</name>
</gene>
<dbReference type="AlphaFoldDB" id="A0A225VQX1"/>
<protein>
    <submittedName>
        <fullName evidence="1">Uncharacterized protein</fullName>
    </submittedName>
</protein>
<accession>A0A225VQX1</accession>